<gene>
    <name evidence="2" type="ORF">ACFPM8_16385</name>
</gene>
<evidence type="ECO:0000256" key="1">
    <source>
        <dbReference type="SAM" id="SignalP"/>
    </source>
</evidence>
<dbReference type="InterPro" id="IPR018673">
    <property type="entry name" value="DUF2141"/>
</dbReference>
<comment type="caution">
    <text evidence="2">The sequence shown here is derived from an EMBL/GenBank/DDBJ whole genome shotgun (WGS) entry which is preliminary data.</text>
</comment>
<evidence type="ECO:0000313" key="2">
    <source>
        <dbReference type="EMBL" id="MFC5475541.1"/>
    </source>
</evidence>
<dbReference type="RefSeq" id="WP_378998933.1">
    <property type="nucleotide sequence ID" value="NZ_JBHSMT010000028.1"/>
</dbReference>
<feature type="signal peptide" evidence="1">
    <location>
        <begin position="1"/>
        <end position="23"/>
    </location>
</feature>
<keyword evidence="3" id="KW-1185">Reference proteome</keyword>
<feature type="chain" id="PRO_5045338403" evidence="1">
    <location>
        <begin position="24"/>
        <end position="155"/>
    </location>
</feature>
<dbReference type="Proteomes" id="UP001596045">
    <property type="component" value="Unassembled WGS sequence"/>
</dbReference>
<reference evidence="3" key="1">
    <citation type="journal article" date="2019" name="Int. J. Syst. Evol. Microbiol.">
        <title>The Global Catalogue of Microorganisms (GCM) 10K type strain sequencing project: providing services to taxonomists for standard genome sequencing and annotation.</title>
        <authorList>
            <consortium name="The Broad Institute Genomics Platform"/>
            <consortium name="The Broad Institute Genome Sequencing Center for Infectious Disease"/>
            <person name="Wu L."/>
            <person name="Ma J."/>
        </authorList>
    </citation>
    <scope>NUCLEOTIDE SEQUENCE [LARGE SCALE GENOMIC DNA]</scope>
    <source>
        <strain evidence="3">JCM 17066</strain>
    </source>
</reference>
<sequence length="155" mass="16429">MRIKNQASIIAIVLALLTAAVLAAVFAWPSQPQSQPTGSASLTVSVSGIANNKGQILVAVCDKATFLKHCTHGAMAQPAPTVELRFPQLTPGDYAVMVLHDENGNHVMDKTANGIPLEGYGFSRNARGKYGPPSFEDAMVALKPGPTRISIELVY</sequence>
<organism evidence="2 3">
    <name type="scientific">Paraherbaspirillum soli</name>
    <dbReference type="NCBI Taxonomy" id="631222"/>
    <lineage>
        <taxon>Bacteria</taxon>
        <taxon>Pseudomonadati</taxon>
        <taxon>Pseudomonadota</taxon>
        <taxon>Betaproteobacteria</taxon>
        <taxon>Burkholderiales</taxon>
        <taxon>Oxalobacteraceae</taxon>
        <taxon>Paraherbaspirillum</taxon>
    </lineage>
</organism>
<evidence type="ECO:0000313" key="3">
    <source>
        <dbReference type="Proteomes" id="UP001596045"/>
    </source>
</evidence>
<dbReference type="EMBL" id="JBHSMT010000028">
    <property type="protein sequence ID" value="MFC5475541.1"/>
    <property type="molecule type" value="Genomic_DNA"/>
</dbReference>
<accession>A0ABW0MDM6</accession>
<protein>
    <submittedName>
        <fullName evidence="2">DUF2141 domain-containing protein</fullName>
    </submittedName>
</protein>
<name>A0ABW0MDM6_9BURK</name>
<keyword evidence="1" id="KW-0732">Signal</keyword>
<proteinExistence type="predicted"/>
<dbReference type="Pfam" id="PF09912">
    <property type="entry name" value="DUF2141"/>
    <property type="match status" value="1"/>
</dbReference>